<proteinExistence type="predicted"/>
<evidence type="ECO:0000313" key="1">
    <source>
        <dbReference type="EMBL" id="KAJ4448765.1"/>
    </source>
</evidence>
<dbReference type="Proteomes" id="UP001148838">
    <property type="component" value="Unassembled WGS sequence"/>
</dbReference>
<organism evidence="1 2">
    <name type="scientific">Periplaneta americana</name>
    <name type="common">American cockroach</name>
    <name type="synonym">Blatta americana</name>
    <dbReference type="NCBI Taxonomy" id="6978"/>
    <lineage>
        <taxon>Eukaryota</taxon>
        <taxon>Metazoa</taxon>
        <taxon>Ecdysozoa</taxon>
        <taxon>Arthropoda</taxon>
        <taxon>Hexapoda</taxon>
        <taxon>Insecta</taxon>
        <taxon>Pterygota</taxon>
        <taxon>Neoptera</taxon>
        <taxon>Polyneoptera</taxon>
        <taxon>Dictyoptera</taxon>
        <taxon>Blattodea</taxon>
        <taxon>Blattoidea</taxon>
        <taxon>Blattidae</taxon>
        <taxon>Blattinae</taxon>
        <taxon>Periplaneta</taxon>
    </lineage>
</organism>
<gene>
    <name evidence="1" type="ORF">ANN_00156</name>
</gene>
<comment type="caution">
    <text evidence="1">The sequence shown here is derived from an EMBL/GenBank/DDBJ whole genome shotgun (WGS) entry which is preliminary data.</text>
</comment>
<accession>A0ABQ8TQ19</accession>
<protein>
    <submittedName>
        <fullName evidence="1">Uncharacterized protein</fullName>
    </submittedName>
</protein>
<reference evidence="1 2" key="1">
    <citation type="journal article" date="2022" name="Allergy">
        <title>Genome assembly and annotation of Periplaneta americana reveal a comprehensive cockroach allergen profile.</title>
        <authorList>
            <person name="Wang L."/>
            <person name="Xiong Q."/>
            <person name="Saelim N."/>
            <person name="Wang L."/>
            <person name="Nong W."/>
            <person name="Wan A.T."/>
            <person name="Shi M."/>
            <person name="Liu X."/>
            <person name="Cao Q."/>
            <person name="Hui J.H.L."/>
            <person name="Sookrung N."/>
            <person name="Leung T.F."/>
            <person name="Tungtrongchitr A."/>
            <person name="Tsui S.K.W."/>
        </authorList>
    </citation>
    <scope>NUCLEOTIDE SEQUENCE [LARGE SCALE GENOMIC DNA]</scope>
    <source>
        <strain evidence="1">PWHHKU_190912</strain>
    </source>
</reference>
<evidence type="ECO:0000313" key="2">
    <source>
        <dbReference type="Proteomes" id="UP001148838"/>
    </source>
</evidence>
<name>A0ABQ8TQ19_PERAM</name>
<keyword evidence="2" id="KW-1185">Reference proteome</keyword>
<sequence length="79" mass="8508">MAGLCEGGNEPSGSLKAICNEARTVKLLPVLGRRHKCVLSDMDGAARPSGKGADGVDCEPRLHVQDNDHLFYTERQEGE</sequence>
<dbReference type="EMBL" id="JAJSOF020000003">
    <property type="protein sequence ID" value="KAJ4448765.1"/>
    <property type="molecule type" value="Genomic_DNA"/>
</dbReference>